<keyword evidence="9" id="KW-1185">Reference proteome</keyword>
<dbReference type="PANTHER" id="PTHR31845:SF19">
    <property type="entry name" value="TRANSCRIPTION FACTOR DOMAIN-CONTAINING PROTEIN"/>
    <property type="match status" value="1"/>
</dbReference>
<proteinExistence type="predicted"/>
<dbReference type="PANTHER" id="PTHR31845">
    <property type="entry name" value="FINGER DOMAIN PROTEIN, PUTATIVE-RELATED"/>
    <property type="match status" value="1"/>
</dbReference>
<sequence length="544" mass="59975">MPSYSTSMSLGQTITDPIEGGMISLAASRELYEFFMFQMNAKWEYILDPRVDTHDQIRQRSQLLFATILFGASKFANHVSGHIVSIPDPVLQTRLCSLARNLVVRALAEGDRSIETMQALYLLVCWKDGDDDVSYLHSGYAHRVLHDMDLEQSDSDGWQRARRRRTWLALFRQDRQQSLFFMRRESLAQTDENHALISNPDTWLDMECALPLDMIACCSGDLRRIQSKLRVLVARASSVMLPCLLDLMHGELSEWKAKWTTYLQIQGDTRTGSSSASASLDPELLFPDTGHLRNLIHLWDHSVRLNVSSAVLRQSLMAAVTSSLETPRHCSPDTFPDLDLPTLQRVLSPDLPGLSTSVEGAFGVLRHLLCIPPNDLRRAPDAVLLLAPNAALFLCLLLCLPENGILGMTFQRTAVTLIHDIARHVGNCVQSPQDTVVLHTAYLGSLVGLLNGSQQQQQQQGIEAQSAMGIPPLDVSGNGLCLDSQSIHPPQVLAGGYSMDNTSSVLGSPGDSGNNLHLQSVANLLDGDLFWEMPLTSESGGIGD</sequence>
<dbReference type="Proteomes" id="UP000184356">
    <property type="component" value="Unassembled WGS sequence"/>
</dbReference>
<dbReference type="GO" id="GO:0006351">
    <property type="term" value="P:DNA-templated transcription"/>
    <property type="evidence" value="ECO:0007669"/>
    <property type="project" value="InterPro"/>
</dbReference>
<comment type="subcellular location">
    <subcellularLocation>
        <location evidence="1">Nucleus</location>
    </subcellularLocation>
</comment>
<feature type="domain" description="Xylanolytic transcriptional activator regulatory" evidence="7">
    <location>
        <begin position="110"/>
        <end position="193"/>
    </location>
</feature>
<dbReference type="GO" id="GO:0000976">
    <property type="term" value="F:transcription cis-regulatory region binding"/>
    <property type="evidence" value="ECO:0007669"/>
    <property type="project" value="TreeGrafter"/>
</dbReference>
<dbReference type="Pfam" id="PF04082">
    <property type="entry name" value="Fungal_trans"/>
    <property type="match status" value="1"/>
</dbReference>
<evidence type="ECO:0000313" key="8">
    <source>
        <dbReference type="EMBL" id="OJJ59105.1"/>
    </source>
</evidence>
<dbReference type="InterPro" id="IPR051089">
    <property type="entry name" value="prtT"/>
</dbReference>
<keyword evidence="4" id="KW-0238">DNA-binding</keyword>
<evidence type="ECO:0000256" key="3">
    <source>
        <dbReference type="ARBA" id="ARBA00023015"/>
    </source>
</evidence>
<evidence type="ECO:0000256" key="2">
    <source>
        <dbReference type="ARBA" id="ARBA00022833"/>
    </source>
</evidence>
<evidence type="ECO:0000256" key="1">
    <source>
        <dbReference type="ARBA" id="ARBA00004123"/>
    </source>
</evidence>
<keyword evidence="3" id="KW-0805">Transcription regulation</keyword>
<dbReference type="InterPro" id="IPR007219">
    <property type="entry name" value="XnlR_reg_dom"/>
</dbReference>
<dbReference type="RefSeq" id="XP_040702911.1">
    <property type="nucleotide sequence ID" value="XM_040842185.1"/>
</dbReference>
<keyword evidence="5" id="KW-0804">Transcription</keyword>
<name>A0A1L9TI59_9EURO</name>
<keyword evidence="2" id="KW-0862">Zinc</keyword>
<evidence type="ECO:0000256" key="4">
    <source>
        <dbReference type="ARBA" id="ARBA00023125"/>
    </source>
</evidence>
<dbReference type="GeneID" id="63758258"/>
<accession>A0A1L9TI59</accession>
<evidence type="ECO:0000256" key="5">
    <source>
        <dbReference type="ARBA" id="ARBA00023163"/>
    </source>
</evidence>
<dbReference type="GO" id="GO:0005634">
    <property type="term" value="C:nucleus"/>
    <property type="evidence" value="ECO:0007669"/>
    <property type="project" value="UniProtKB-SubCell"/>
</dbReference>
<dbReference type="GO" id="GO:0008270">
    <property type="term" value="F:zinc ion binding"/>
    <property type="evidence" value="ECO:0007669"/>
    <property type="project" value="InterPro"/>
</dbReference>
<dbReference type="AlphaFoldDB" id="A0A1L9TI59"/>
<dbReference type="GO" id="GO:0000981">
    <property type="term" value="F:DNA-binding transcription factor activity, RNA polymerase II-specific"/>
    <property type="evidence" value="ECO:0007669"/>
    <property type="project" value="TreeGrafter"/>
</dbReference>
<evidence type="ECO:0000256" key="6">
    <source>
        <dbReference type="ARBA" id="ARBA00023242"/>
    </source>
</evidence>
<dbReference type="CDD" id="cd12148">
    <property type="entry name" value="fungal_TF_MHR"/>
    <property type="match status" value="1"/>
</dbReference>
<dbReference type="STRING" id="1036612.A0A1L9TI59"/>
<dbReference type="EMBL" id="KV878586">
    <property type="protein sequence ID" value="OJJ59105.1"/>
    <property type="molecule type" value="Genomic_DNA"/>
</dbReference>
<dbReference type="VEuPathDB" id="FungiDB:ASPSYDRAFT_152394"/>
<reference evidence="9" key="1">
    <citation type="journal article" date="2017" name="Genome Biol.">
        <title>Comparative genomics reveals high biological diversity and specific adaptations in the industrially and medically important fungal genus Aspergillus.</title>
        <authorList>
            <person name="de Vries R.P."/>
            <person name="Riley R."/>
            <person name="Wiebenga A."/>
            <person name="Aguilar-Osorio G."/>
            <person name="Amillis S."/>
            <person name="Uchima C.A."/>
            <person name="Anderluh G."/>
            <person name="Asadollahi M."/>
            <person name="Askin M."/>
            <person name="Barry K."/>
            <person name="Battaglia E."/>
            <person name="Bayram O."/>
            <person name="Benocci T."/>
            <person name="Braus-Stromeyer S.A."/>
            <person name="Caldana C."/>
            <person name="Canovas D."/>
            <person name="Cerqueira G.C."/>
            <person name="Chen F."/>
            <person name="Chen W."/>
            <person name="Choi C."/>
            <person name="Clum A."/>
            <person name="Dos Santos R.A."/>
            <person name="Damasio A.R."/>
            <person name="Diallinas G."/>
            <person name="Emri T."/>
            <person name="Fekete E."/>
            <person name="Flipphi M."/>
            <person name="Freyberg S."/>
            <person name="Gallo A."/>
            <person name="Gournas C."/>
            <person name="Habgood R."/>
            <person name="Hainaut M."/>
            <person name="Harispe M.L."/>
            <person name="Henrissat B."/>
            <person name="Hilden K.S."/>
            <person name="Hope R."/>
            <person name="Hossain A."/>
            <person name="Karabika E."/>
            <person name="Karaffa L."/>
            <person name="Karanyi Z."/>
            <person name="Krasevec N."/>
            <person name="Kuo A."/>
            <person name="Kusch H."/>
            <person name="LaButti K."/>
            <person name="Lagendijk E.L."/>
            <person name="Lapidus A."/>
            <person name="Levasseur A."/>
            <person name="Lindquist E."/>
            <person name="Lipzen A."/>
            <person name="Logrieco A.F."/>
            <person name="MacCabe A."/>
            <person name="Maekelae M.R."/>
            <person name="Malavazi I."/>
            <person name="Melin P."/>
            <person name="Meyer V."/>
            <person name="Mielnichuk N."/>
            <person name="Miskei M."/>
            <person name="Molnar A.P."/>
            <person name="Mule G."/>
            <person name="Ngan C.Y."/>
            <person name="Orejas M."/>
            <person name="Orosz E."/>
            <person name="Ouedraogo J.P."/>
            <person name="Overkamp K.M."/>
            <person name="Park H.-S."/>
            <person name="Perrone G."/>
            <person name="Piumi F."/>
            <person name="Punt P.J."/>
            <person name="Ram A.F."/>
            <person name="Ramon A."/>
            <person name="Rauscher S."/>
            <person name="Record E."/>
            <person name="Riano-Pachon D.M."/>
            <person name="Robert V."/>
            <person name="Roehrig J."/>
            <person name="Ruller R."/>
            <person name="Salamov A."/>
            <person name="Salih N.S."/>
            <person name="Samson R.A."/>
            <person name="Sandor E."/>
            <person name="Sanguinetti M."/>
            <person name="Schuetze T."/>
            <person name="Sepcic K."/>
            <person name="Shelest E."/>
            <person name="Sherlock G."/>
            <person name="Sophianopoulou V."/>
            <person name="Squina F.M."/>
            <person name="Sun H."/>
            <person name="Susca A."/>
            <person name="Todd R.B."/>
            <person name="Tsang A."/>
            <person name="Unkles S.E."/>
            <person name="van de Wiele N."/>
            <person name="van Rossen-Uffink D."/>
            <person name="Oliveira J.V."/>
            <person name="Vesth T.C."/>
            <person name="Visser J."/>
            <person name="Yu J.-H."/>
            <person name="Zhou M."/>
            <person name="Andersen M.R."/>
            <person name="Archer D.B."/>
            <person name="Baker S.E."/>
            <person name="Benoit I."/>
            <person name="Brakhage A.A."/>
            <person name="Braus G.H."/>
            <person name="Fischer R."/>
            <person name="Frisvad J.C."/>
            <person name="Goldman G.H."/>
            <person name="Houbraken J."/>
            <person name="Oakley B."/>
            <person name="Pocsi I."/>
            <person name="Scazzocchio C."/>
            <person name="Seiboth B."/>
            <person name="vanKuyk P.A."/>
            <person name="Wortman J."/>
            <person name="Dyer P.S."/>
            <person name="Grigoriev I.V."/>
        </authorList>
    </citation>
    <scope>NUCLEOTIDE SEQUENCE [LARGE SCALE GENOMIC DNA]</scope>
    <source>
        <strain evidence="9">CBS 593.65</strain>
    </source>
</reference>
<dbReference type="OrthoDB" id="3163292at2759"/>
<keyword evidence="6" id="KW-0539">Nucleus</keyword>
<gene>
    <name evidence="8" type="ORF">ASPSYDRAFT_152394</name>
</gene>
<evidence type="ECO:0000259" key="7">
    <source>
        <dbReference type="Pfam" id="PF04082"/>
    </source>
</evidence>
<protein>
    <recommendedName>
        <fullName evidence="7">Xylanolytic transcriptional activator regulatory domain-containing protein</fullName>
    </recommendedName>
</protein>
<evidence type="ECO:0000313" key="9">
    <source>
        <dbReference type="Proteomes" id="UP000184356"/>
    </source>
</evidence>
<organism evidence="8 9">
    <name type="scientific">Aspergillus sydowii CBS 593.65</name>
    <dbReference type="NCBI Taxonomy" id="1036612"/>
    <lineage>
        <taxon>Eukaryota</taxon>
        <taxon>Fungi</taxon>
        <taxon>Dikarya</taxon>
        <taxon>Ascomycota</taxon>
        <taxon>Pezizomycotina</taxon>
        <taxon>Eurotiomycetes</taxon>
        <taxon>Eurotiomycetidae</taxon>
        <taxon>Eurotiales</taxon>
        <taxon>Aspergillaceae</taxon>
        <taxon>Aspergillus</taxon>
        <taxon>Aspergillus subgen. Nidulantes</taxon>
    </lineage>
</organism>